<organism evidence="1 2">
    <name type="scientific">Arachis hypogaea</name>
    <name type="common">Peanut</name>
    <dbReference type="NCBI Taxonomy" id="3818"/>
    <lineage>
        <taxon>Eukaryota</taxon>
        <taxon>Viridiplantae</taxon>
        <taxon>Streptophyta</taxon>
        <taxon>Embryophyta</taxon>
        <taxon>Tracheophyta</taxon>
        <taxon>Spermatophyta</taxon>
        <taxon>Magnoliopsida</taxon>
        <taxon>eudicotyledons</taxon>
        <taxon>Gunneridae</taxon>
        <taxon>Pentapetalae</taxon>
        <taxon>rosids</taxon>
        <taxon>fabids</taxon>
        <taxon>Fabales</taxon>
        <taxon>Fabaceae</taxon>
        <taxon>Papilionoideae</taxon>
        <taxon>50 kb inversion clade</taxon>
        <taxon>dalbergioids sensu lato</taxon>
        <taxon>Dalbergieae</taxon>
        <taxon>Pterocarpus clade</taxon>
        <taxon>Arachis</taxon>
    </lineage>
</organism>
<accession>A0A444Y9K7</accession>
<comment type="caution">
    <text evidence="1">The sequence shown here is derived from an EMBL/GenBank/DDBJ whole genome shotgun (WGS) entry which is preliminary data.</text>
</comment>
<gene>
    <name evidence="1" type="ORF">Ahy_B07g086410</name>
</gene>
<dbReference type="AlphaFoldDB" id="A0A444Y9K7"/>
<sequence length="99" mass="12077">MSCSPEKELRRRLKLMLDIFFLSLQNEVFKAYEMPSELEYVVDLHRQRCDRGESQVDRILYRHIDKCMFMMFIKWTKFKGFTELGLGHWKIPLHDTFVE</sequence>
<dbReference type="Proteomes" id="UP000289738">
    <property type="component" value="Chromosome B07"/>
</dbReference>
<keyword evidence="2" id="KW-1185">Reference proteome</keyword>
<dbReference type="EMBL" id="SDMP01000017">
    <property type="protein sequence ID" value="RYQ98642.1"/>
    <property type="molecule type" value="Genomic_DNA"/>
</dbReference>
<reference evidence="1 2" key="1">
    <citation type="submission" date="2019-01" db="EMBL/GenBank/DDBJ databases">
        <title>Sequencing of cultivated peanut Arachis hypogaea provides insights into genome evolution and oil improvement.</title>
        <authorList>
            <person name="Chen X."/>
        </authorList>
    </citation>
    <scope>NUCLEOTIDE SEQUENCE [LARGE SCALE GENOMIC DNA]</scope>
    <source>
        <strain evidence="2">cv. Fuhuasheng</strain>
        <tissue evidence="1">Leaves</tissue>
    </source>
</reference>
<proteinExistence type="predicted"/>
<name>A0A444Y9K7_ARAHY</name>
<evidence type="ECO:0000313" key="1">
    <source>
        <dbReference type="EMBL" id="RYQ98642.1"/>
    </source>
</evidence>
<evidence type="ECO:0000313" key="2">
    <source>
        <dbReference type="Proteomes" id="UP000289738"/>
    </source>
</evidence>
<protein>
    <submittedName>
        <fullName evidence="1">Uncharacterized protein</fullName>
    </submittedName>
</protein>